<dbReference type="InterPro" id="IPR006342">
    <property type="entry name" value="FkbM_mtfrase"/>
</dbReference>
<dbReference type="OrthoDB" id="9812600at2"/>
<evidence type="ECO:0000313" key="2">
    <source>
        <dbReference type="EMBL" id="RWY57338.1"/>
    </source>
</evidence>
<dbReference type="InterPro" id="IPR029063">
    <property type="entry name" value="SAM-dependent_MTases_sf"/>
</dbReference>
<sequence>MNYSLLYQPLKLIERAALAIKRKRRFKKLQHTSAAQLGLGHIDSLELLEIIRDDAGLTASPNIYDIGSNVGTWTLLAKAIFPNARVDAFEPLPDHNSQFNNSCKNLSDIHLHEFCLGNEDTTGVINISSYSDSSSLLVATPLEFEHFKIKKEKELPVEIKRLAGLIKDKTIPVPDIIKLDIQGFELEALRGLDSYLDSVTYIICEVSFKEYYYGQPGFLEIANYLAGFNIHLFAFGTNTPIGTELNQIDVLFKRRK</sequence>
<dbReference type="GO" id="GO:0032259">
    <property type="term" value="P:methylation"/>
    <property type="evidence" value="ECO:0007669"/>
    <property type="project" value="UniProtKB-KW"/>
</dbReference>
<comment type="caution">
    <text evidence="2">The sequence shown here is derived from an EMBL/GenBank/DDBJ whole genome shotgun (WGS) entry which is preliminary data.</text>
</comment>
<dbReference type="NCBIfam" id="TIGR01444">
    <property type="entry name" value="fkbM_fam"/>
    <property type="match status" value="1"/>
</dbReference>
<keyword evidence="3" id="KW-1185">Reference proteome</keyword>
<dbReference type="Gene3D" id="3.40.50.150">
    <property type="entry name" value="Vaccinia Virus protein VP39"/>
    <property type="match status" value="1"/>
</dbReference>
<dbReference type="Proteomes" id="UP000286701">
    <property type="component" value="Unassembled WGS sequence"/>
</dbReference>
<reference evidence="2 3" key="1">
    <citation type="submission" date="2019-01" db="EMBL/GenBank/DDBJ databases">
        <title>Mucilaginibacter antarcticum sp. nov., isolated from antarctic soil.</title>
        <authorList>
            <person name="Yan Y.-Q."/>
            <person name="Du Z.-J."/>
        </authorList>
    </citation>
    <scope>NUCLEOTIDE SEQUENCE [LARGE SCALE GENOMIC DNA]</scope>
    <source>
        <strain evidence="2 3">F01003</strain>
    </source>
</reference>
<evidence type="ECO:0000313" key="3">
    <source>
        <dbReference type="Proteomes" id="UP000286701"/>
    </source>
</evidence>
<keyword evidence="2" id="KW-0808">Transferase</keyword>
<feature type="domain" description="Methyltransferase FkbM" evidence="1">
    <location>
        <begin position="65"/>
        <end position="226"/>
    </location>
</feature>
<evidence type="ECO:0000259" key="1">
    <source>
        <dbReference type="Pfam" id="PF05050"/>
    </source>
</evidence>
<protein>
    <submittedName>
        <fullName evidence="2">FkbM family methyltransferase</fullName>
    </submittedName>
</protein>
<accession>A0A444MUQ2</accession>
<dbReference type="SUPFAM" id="SSF53335">
    <property type="entry name" value="S-adenosyl-L-methionine-dependent methyltransferases"/>
    <property type="match status" value="1"/>
</dbReference>
<dbReference type="EMBL" id="SBIW01000001">
    <property type="protein sequence ID" value="RWY57338.1"/>
    <property type="molecule type" value="Genomic_DNA"/>
</dbReference>
<dbReference type="InterPro" id="IPR053188">
    <property type="entry name" value="FkbM_Methyltransferase"/>
</dbReference>
<organism evidence="2 3">
    <name type="scientific">Mucilaginibacter gilvus</name>
    <dbReference type="NCBI Taxonomy" id="2305909"/>
    <lineage>
        <taxon>Bacteria</taxon>
        <taxon>Pseudomonadati</taxon>
        <taxon>Bacteroidota</taxon>
        <taxon>Sphingobacteriia</taxon>
        <taxon>Sphingobacteriales</taxon>
        <taxon>Sphingobacteriaceae</taxon>
        <taxon>Mucilaginibacter</taxon>
    </lineage>
</organism>
<gene>
    <name evidence="2" type="ORF">EPL05_02045</name>
</gene>
<dbReference type="RefSeq" id="WP_128531844.1">
    <property type="nucleotide sequence ID" value="NZ_SBIW01000001.1"/>
</dbReference>
<keyword evidence="2" id="KW-0489">Methyltransferase</keyword>
<dbReference type="AlphaFoldDB" id="A0A444MUQ2"/>
<dbReference type="Pfam" id="PF05050">
    <property type="entry name" value="Methyltransf_21"/>
    <property type="match status" value="1"/>
</dbReference>
<dbReference type="GO" id="GO:0008171">
    <property type="term" value="F:O-methyltransferase activity"/>
    <property type="evidence" value="ECO:0007669"/>
    <property type="project" value="TreeGrafter"/>
</dbReference>
<dbReference type="PANTHER" id="PTHR36973:SF4">
    <property type="entry name" value="NODULATION PROTEIN"/>
    <property type="match status" value="1"/>
</dbReference>
<proteinExistence type="predicted"/>
<name>A0A444MUQ2_9SPHI</name>
<dbReference type="PANTHER" id="PTHR36973">
    <property type="entry name" value="SLL1456 PROTEIN-RELATED"/>
    <property type="match status" value="1"/>
</dbReference>